<proteinExistence type="inferred from homology"/>
<keyword evidence="4" id="KW-0554">One-carbon metabolism</keyword>
<dbReference type="Proteomes" id="UP000011758">
    <property type="component" value="Unassembled WGS sequence"/>
</dbReference>
<evidence type="ECO:0000313" key="9">
    <source>
        <dbReference type="Proteomes" id="UP000011758"/>
    </source>
</evidence>
<dbReference type="GO" id="GO:0006730">
    <property type="term" value="P:one-carbon metabolic process"/>
    <property type="evidence" value="ECO:0007669"/>
    <property type="project" value="UniProtKB-KW"/>
</dbReference>
<dbReference type="EMBL" id="AGEJ01000011">
    <property type="protein sequence ID" value="EMD17045.1"/>
    <property type="molecule type" value="Genomic_DNA"/>
</dbReference>
<dbReference type="EC" id="1.5.1.3" evidence="3"/>
<organism evidence="8 9">
    <name type="scientific">Eggerthia catenaformis OT 569 = DSM 20559</name>
    <dbReference type="NCBI Taxonomy" id="999415"/>
    <lineage>
        <taxon>Bacteria</taxon>
        <taxon>Bacillati</taxon>
        <taxon>Bacillota</taxon>
        <taxon>Erysipelotrichia</taxon>
        <taxon>Erysipelotrichales</taxon>
        <taxon>Coprobacillaceae</taxon>
        <taxon>Eggerthia</taxon>
    </lineage>
</organism>
<evidence type="ECO:0000256" key="3">
    <source>
        <dbReference type="ARBA" id="ARBA00012856"/>
    </source>
</evidence>
<dbReference type="GO" id="GO:0005829">
    <property type="term" value="C:cytosol"/>
    <property type="evidence" value="ECO:0007669"/>
    <property type="project" value="TreeGrafter"/>
</dbReference>
<protein>
    <recommendedName>
        <fullName evidence="3">dihydrofolate reductase</fullName>
        <ecNumber evidence="3">1.5.1.3</ecNumber>
    </recommendedName>
</protein>
<reference evidence="8 9" key="1">
    <citation type="submission" date="2013-02" db="EMBL/GenBank/DDBJ databases">
        <title>The Genome Sequence of Lactobacillus catenaformis F0143.</title>
        <authorList>
            <consortium name="The Broad Institute Genome Sequencing Platform"/>
            <person name="Earl A."/>
            <person name="Ward D."/>
            <person name="Feldgarden M."/>
            <person name="Gevers D."/>
            <person name="Izard J."/>
            <person name="Blanton J.M."/>
            <person name="Mathney J."/>
            <person name="Dewhirst F.E."/>
            <person name="Young S.K."/>
            <person name="Zeng Q."/>
            <person name="Gargeya S."/>
            <person name="Fitzgerald M."/>
            <person name="Haas B."/>
            <person name="Abouelleil A."/>
            <person name="Alvarado L."/>
            <person name="Arachchi H.M."/>
            <person name="Berlin A."/>
            <person name="Chapman S.B."/>
            <person name="Gearin G."/>
            <person name="Goldberg J."/>
            <person name="Griggs A."/>
            <person name="Gujja S."/>
            <person name="Hansen M."/>
            <person name="Heiman D."/>
            <person name="Howarth C."/>
            <person name="Larimer J."/>
            <person name="Lui A."/>
            <person name="MacDonald P.J.P."/>
            <person name="McCowen C."/>
            <person name="Montmayeur A."/>
            <person name="Murphy C."/>
            <person name="Neiman D."/>
            <person name="Pearson M."/>
            <person name="Priest M."/>
            <person name="Roberts A."/>
            <person name="Saif S."/>
            <person name="Shea T."/>
            <person name="Sisk P."/>
            <person name="Stolte C."/>
            <person name="Sykes S."/>
            <person name="Wortman J."/>
            <person name="Nusbaum C."/>
            <person name="Birren B."/>
        </authorList>
    </citation>
    <scope>NUCLEOTIDE SEQUENCE [LARGE SCALE GENOMIC DNA]</scope>
    <source>
        <strain evidence="8 9">OT 569</strain>
    </source>
</reference>
<dbReference type="GO" id="GO:0004146">
    <property type="term" value="F:dihydrofolate reductase activity"/>
    <property type="evidence" value="ECO:0007669"/>
    <property type="project" value="UniProtKB-EC"/>
</dbReference>
<dbReference type="InterPro" id="IPR001796">
    <property type="entry name" value="DHFR_dom"/>
</dbReference>
<sequence length="156" mass="18168">MITIIVACDNENLIGQKGTSNGMPWNNKEDLKHYKETTIHHTIVMGRKTYEAIGRPLPKRHVIVCSRKSFNDDRIEVRDNLEDVIKEYREKNEDLYICGGANIYKQALPLSDCILLSRIPGIHQGETYFPDFKDYGYLLKEIKPFETFNLEIYQRG</sequence>
<gene>
    <name evidence="8" type="ORF">HMPREF9943_00608</name>
</gene>
<dbReference type="UniPathway" id="UPA00077">
    <property type="reaction ID" value="UER00158"/>
</dbReference>
<dbReference type="GO" id="GO:0046654">
    <property type="term" value="P:tetrahydrofolate biosynthetic process"/>
    <property type="evidence" value="ECO:0007669"/>
    <property type="project" value="UniProtKB-UniPathway"/>
</dbReference>
<evidence type="ECO:0000313" key="8">
    <source>
        <dbReference type="EMBL" id="EMD17045.1"/>
    </source>
</evidence>
<dbReference type="Gene3D" id="3.40.430.10">
    <property type="entry name" value="Dihydrofolate Reductase, subunit A"/>
    <property type="match status" value="1"/>
</dbReference>
<dbReference type="Pfam" id="PF00186">
    <property type="entry name" value="DHFR_1"/>
    <property type="match status" value="1"/>
</dbReference>
<evidence type="ECO:0000256" key="2">
    <source>
        <dbReference type="ARBA" id="ARBA00009539"/>
    </source>
</evidence>
<dbReference type="STRING" id="999415.HMPREF9943_00608"/>
<dbReference type="PANTHER" id="PTHR48069">
    <property type="entry name" value="DIHYDROFOLATE REDUCTASE"/>
    <property type="match status" value="1"/>
</dbReference>
<dbReference type="SUPFAM" id="SSF53597">
    <property type="entry name" value="Dihydrofolate reductase-like"/>
    <property type="match status" value="1"/>
</dbReference>
<evidence type="ECO:0000256" key="1">
    <source>
        <dbReference type="ARBA" id="ARBA00004903"/>
    </source>
</evidence>
<dbReference type="AlphaFoldDB" id="M2Q2B6"/>
<keyword evidence="5" id="KW-0521">NADP</keyword>
<dbReference type="PRINTS" id="PR00070">
    <property type="entry name" value="DHFR"/>
</dbReference>
<keyword evidence="9" id="KW-1185">Reference proteome</keyword>
<dbReference type="OrthoDB" id="9804315at2"/>
<comment type="caution">
    <text evidence="8">The sequence shown here is derived from an EMBL/GenBank/DDBJ whole genome shotgun (WGS) entry which is preliminary data.</text>
</comment>
<dbReference type="InterPro" id="IPR024072">
    <property type="entry name" value="DHFR-like_dom_sf"/>
</dbReference>
<dbReference type="PANTHER" id="PTHR48069:SF3">
    <property type="entry name" value="DIHYDROFOLATE REDUCTASE"/>
    <property type="match status" value="1"/>
</dbReference>
<comment type="pathway">
    <text evidence="1">Cofactor biosynthesis; tetrahydrofolate biosynthesis; 5,6,7,8-tetrahydrofolate from 7,8-dihydrofolate: step 1/1.</text>
</comment>
<keyword evidence="6" id="KW-0560">Oxidoreductase</keyword>
<accession>M2Q2B6</accession>
<dbReference type="GO" id="GO:0046655">
    <property type="term" value="P:folic acid metabolic process"/>
    <property type="evidence" value="ECO:0007669"/>
    <property type="project" value="TreeGrafter"/>
</dbReference>
<dbReference type="CDD" id="cd00209">
    <property type="entry name" value="DHFR"/>
    <property type="match status" value="1"/>
</dbReference>
<dbReference type="BioCyc" id="ECAT999415-HMP:GTTI-629-MONOMER"/>
<dbReference type="eggNOG" id="COG0262">
    <property type="taxonomic scope" value="Bacteria"/>
</dbReference>
<comment type="similarity">
    <text evidence="2">Belongs to the dihydrofolate reductase family.</text>
</comment>
<dbReference type="InterPro" id="IPR012259">
    <property type="entry name" value="DHFR"/>
</dbReference>
<feature type="domain" description="DHFR" evidence="7">
    <location>
        <begin position="1"/>
        <end position="156"/>
    </location>
</feature>
<evidence type="ECO:0000256" key="4">
    <source>
        <dbReference type="ARBA" id="ARBA00022563"/>
    </source>
</evidence>
<dbReference type="GO" id="GO:0046452">
    <property type="term" value="P:dihydrofolate metabolic process"/>
    <property type="evidence" value="ECO:0007669"/>
    <property type="project" value="TreeGrafter"/>
</dbReference>
<evidence type="ECO:0000259" key="7">
    <source>
        <dbReference type="PROSITE" id="PS51330"/>
    </source>
</evidence>
<evidence type="ECO:0000256" key="6">
    <source>
        <dbReference type="ARBA" id="ARBA00023002"/>
    </source>
</evidence>
<evidence type="ECO:0000256" key="5">
    <source>
        <dbReference type="ARBA" id="ARBA00022857"/>
    </source>
</evidence>
<dbReference type="RefSeq" id="WP_004801901.1">
    <property type="nucleotide sequence ID" value="NZ_AUGJ01000003.1"/>
</dbReference>
<name>M2Q2B6_9FIRM</name>
<dbReference type="PATRIC" id="fig|999415.3.peg.606"/>
<dbReference type="GO" id="GO:0050661">
    <property type="term" value="F:NADP binding"/>
    <property type="evidence" value="ECO:0007669"/>
    <property type="project" value="InterPro"/>
</dbReference>
<dbReference type="PROSITE" id="PS51330">
    <property type="entry name" value="DHFR_2"/>
    <property type="match status" value="1"/>
</dbReference>